<evidence type="ECO:0000259" key="8">
    <source>
        <dbReference type="Pfam" id="PF13359"/>
    </source>
</evidence>
<keyword evidence="7" id="KW-0539">Nucleus</keyword>
<dbReference type="GO" id="GO:0046872">
    <property type="term" value="F:metal ion binding"/>
    <property type="evidence" value="ECO:0007669"/>
    <property type="project" value="UniProtKB-KW"/>
</dbReference>
<keyword evidence="4" id="KW-0540">Nuclease</keyword>
<dbReference type="AlphaFoldDB" id="A0A6J1Q8M9"/>
<dbReference type="RefSeq" id="XP_024877225.1">
    <property type="nucleotide sequence ID" value="XM_025021457.1"/>
</dbReference>
<comment type="cofactor">
    <cofactor evidence="1">
        <name>a divalent metal cation</name>
        <dbReference type="ChEBI" id="CHEBI:60240"/>
    </cofactor>
</comment>
<dbReference type="GO" id="GO:0005634">
    <property type="term" value="C:nucleus"/>
    <property type="evidence" value="ECO:0007669"/>
    <property type="project" value="UniProtKB-SubCell"/>
</dbReference>
<protein>
    <submittedName>
        <fullName evidence="10">Protein ANTAGONIST OF LIKE HETEROCHROMATIN PROTEIN 1-like isoform X1</fullName>
    </submittedName>
</protein>
<dbReference type="InterPro" id="IPR027806">
    <property type="entry name" value="HARBI1_dom"/>
</dbReference>
<dbReference type="Proteomes" id="UP000504618">
    <property type="component" value="Unplaced"/>
</dbReference>
<evidence type="ECO:0000313" key="10">
    <source>
        <dbReference type="RefSeq" id="XP_024877225.1"/>
    </source>
</evidence>
<evidence type="ECO:0000256" key="6">
    <source>
        <dbReference type="ARBA" id="ARBA00022801"/>
    </source>
</evidence>
<dbReference type="OrthoDB" id="7543514at2759"/>
<dbReference type="InterPro" id="IPR045249">
    <property type="entry name" value="HARBI1-like"/>
</dbReference>
<keyword evidence="6" id="KW-0378">Hydrolase</keyword>
<dbReference type="GeneID" id="112458050"/>
<evidence type="ECO:0000256" key="5">
    <source>
        <dbReference type="ARBA" id="ARBA00022723"/>
    </source>
</evidence>
<organism evidence="9 10">
    <name type="scientific">Temnothorax curvispinosus</name>
    <dbReference type="NCBI Taxonomy" id="300111"/>
    <lineage>
        <taxon>Eukaryota</taxon>
        <taxon>Metazoa</taxon>
        <taxon>Ecdysozoa</taxon>
        <taxon>Arthropoda</taxon>
        <taxon>Hexapoda</taxon>
        <taxon>Insecta</taxon>
        <taxon>Pterygota</taxon>
        <taxon>Neoptera</taxon>
        <taxon>Endopterygota</taxon>
        <taxon>Hymenoptera</taxon>
        <taxon>Apocrita</taxon>
        <taxon>Aculeata</taxon>
        <taxon>Formicoidea</taxon>
        <taxon>Formicidae</taxon>
        <taxon>Myrmicinae</taxon>
        <taxon>Temnothorax</taxon>
    </lineage>
</organism>
<dbReference type="PANTHER" id="PTHR22930">
    <property type="match status" value="1"/>
</dbReference>
<proteinExistence type="inferred from homology"/>
<comment type="subcellular location">
    <subcellularLocation>
        <location evidence="2">Nucleus</location>
    </subcellularLocation>
</comment>
<keyword evidence="5" id="KW-0479">Metal-binding</keyword>
<dbReference type="Pfam" id="PF13359">
    <property type="entry name" value="DDE_Tnp_4"/>
    <property type="match status" value="1"/>
</dbReference>
<dbReference type="GO" id="GO:0004518">
    <property type="term" value="F:nuclease activity"/>
    <property type="evidence" value="ECO:0007669"/>
    <property type="project" value="UniProtKB-KW"/>
</dbReference>
<reference evidence="10" key="1">
    <citation type="submission" date="2025-08" db="UniProtKB">
        <authorList>
            <consortium name="RefSeq"/>
        </authorList>
    </citation>
    <scope>IDENTIFICATION</scope>
    <source>
        <tissue evidence="10">Whole body</tissue>
    </source>
</reference>
<accession>A0A6J1Q8M9</accession>
<evidence type="ECO:0000256" key="4">
    <source>
        <dbReference type="ARBA" id="ARBA00022722"/>
    </source>
</evidence>
<evidence type="ECO:0000256" key="1">
    <source>
        <dbReference type="ARBA" id="ARBA00001968"/>
    </source>
</evidence>
<comment type="similarity">
    <text evidence="3">Belongs to the HARBI1 family.</text>
</comment>
<dbReference type="PANTHER" id="PTHR22930:SF269">
    <property type="entry name" value="NUCLEASE HARBI1-LIKE PROTEIN"/>
    <property type="match status" value="1"/>
</dbReference>
<evidence type="ECO:0000256" key="7">
    <source>
        <dbReference type="ARBA" id="ARBA00023242"/>
    </source>
</evidence>
<gene>
    <name evidence="10" type="primary">LOC112458050</name>
</gene>
<sequence>MNLCLFNKLLQLTEPHLTKNSYRAFPAEQRLIIVLRYLATGDLPLSIALSFRIGESTVRMLITEVCQILINVSQPLYLSQPSEEEWKSYAEGFWKRWNVPNCVGAVDGKHITLQCPPNSGSLFYNYKKYYSIVLMAVANHVYRFTLVDVGAYGGNSDGGIFNDSLIGENLKNENLNLPKGTFKLPGSQICTPTFLLADDAFALNTRIMKPYTGRNLNEEQKICNYRFSRARRTVESAFGIFSNRWRIFRQSICMLPKTADLMTTASLCLHNFVMVEEERCKLKLYSTTEFLENDTNNQEMQWLSSSENLCYNETVSSASKQRDTLCKYFISPEGEVPWQYDYVQRGTYGENI</sequence>
<evidence type="ECO:0000256" key="3">
    <source>
        <dbReference type="ARBA" id="ARBA00006958"/>
    </source>
</evidence>
<dbReference type="GO" id="GO:0016787">
    <property type="term" value="F:hydrolase activity"/>
    <property type="evidence" value="ECO:0007669"/>
    <property type="project" value="UniProtKB-KW"/>
</dbReference>
<keyword evidence="9" id="KW-1185">Reference proteome</keyword>
<evidence type="ECO:0000313" key="9">
    <source>
        <dbReference type="Proteomes" id="UP000504618"/>
    </source>
</evidence>
<feature type="domain" description="DDE Tnp4" evidence="8">
    <location>
        <begin position="106"/>
        <end position="271"/>
    </location>
</feature>
<evidence type="ECO:0000256" key="2">
    <source>
        <dbReference type="ARBA" id="ARBA00004123"/>
    </source>
</evidence>
<name>A0A6J1Q8M9_9HYME</name>